<accession>A0A5B8S6I2</accession>
<evidence type="ECO:0000259" key="4">
    <source>
        <dbReference type="PROSITE" id="PS51898"/>
    </source>
</evidence>
<evidence type="ECO:0000313" key="6">
    <source>
        <dbReference type="Proteomes" id="UP000321172"/>
    </source>
</evidence>
<dbReference type="RefSeq" id="WP_147090067.1">
    <property type="nucleotide sequence ID" value="NZ_BAABJD010000001.1"/>
</dbReference>
<comment type="similarity">
    <text evidence="1">Belongs to the 'phage' integrase family.</text>
</comment>
<sequence>MVKGVHYVRSKRPDGTIVWYVYACRGGAQIMRHVGPKKPNLSNEALRLLNEARLVQRTHAEKTIGDLIMHFRKSKQWNDLSDGTRRTWGSALDAIDRKWGETPLTVWSDPRMKAKVVDWRDSRAATPRGADIGITVLSRLLEFGLLRGFVRFNAAAGIPSLYKGGGRSLIVWTDEDMTRFAQTALEMQQPQIIDGMRLAALTGLRRQDLVIVTFDDIQDGTLTTLAQKQSRNRRFEVTIPILPELASLIEELSTRFRKPGVKTLLVNSFGQPWSEAGFTGSFGRVRDKADIAGVDEQGQLTRKHLHDLRGTFCTTLCMAGLSNEEVAMVMGWSPEQVASIRRTYVDKNQVVRSIARRLGQAA</sequence>
<dbReference type="Pfam" id="PF00589">
    <property type="entry name" value="Phage_integrase"/>
    <property type="match status" value="1"/>
</dbReference>
<dbReference type="GO" id="GO:0006310">
    <property type="term" value="P:DNA recombination"/>
    <property type="evidence" value="ECO:0007669"/>
    <property type="project" value="UniProtKB-KW"/>
</dbReference>
<dbReference type="KEGG" id="ngf:FRF71_07740"/>
<dbReference type="GO" id="GO:0015074">
    <property type="term" value="P:DNA integration"/>
    <property type="evidence" value="ECO:0007669"/>
    <property type="project" value="UniProtKB-KW"/>
</dbReference>
<keyword evidence="2" id="KW-0229">DNA integration</keyword>
<dbReference type="InterPro" id="IPR002104">
    <property type="entry name" value="Integrase_catalytic"/>
</dbReference>
<dbReference type="PROSITE" id="PS51898">
    <property type="entry name" value="TYR_RECOMBINASE"/>
    <property type="match status" value="1"/>
</dbReference>
<evidence type="ECO:0000256" key="2">
    <source>
        <dbReference type="ARBA" id="ARBA00022908"/>
    </source>
</evidence>
<dbReference type="InterPro" id="IPR011010">
    <property type="entry name" value="DNA_brk_join_enz"/>
</dbReference>
<dbReference type="EMBL" id="CP042345">
    <property type="protein sequence ID" value="QEA16035.1"/>
    <property type="molecule type" value="Genomic_DNA"/>
</dbReference>
<evidence type="ECO:0000313" key="5">
    <source>
        <dbReference type="EMBL" id="QEA16035.1"/>
    </source>
</evidence>
<dbReference type="PANTHER" id="PTHR30629:SF2">
    <property type="entry name" value="PROPHAGE INTEGRASE INTS-RELATED"/>
    <property type="match status" value="1"/>
</dbReference>
<proteinExistence type="inferred from homology"/>
<dbReference type="InterPro" id="IPR013762">
    <property type="entry name" value="Integrase-like_cat_sf"/>
</dbReference>
<dbReference type="AlphaFoldDB" id="A0A5B8S6I2"/>
<dbReference type="SUPFAM" id="SSF56349">
    <property type="entry name" value="DNA breaking-rejoining enzymes"/>
    <property type="match status" value="1"/>
</dbReference>
<gene>
    <name evidence="5" type="ORF">FRF71_07740</name>
</gene>
<dbReference type="InterPro" id="IPR050808">
    <property type="entry name" value="Phage_Integrase"/>
</dbReference>
<keyword evidence="3" id="KW-0233">DNA recombination</keyword>
<dbReference type="PANTHER" id="PTHR30629">
    <property type="entry name" value="PROPHAGE INTEGRASE"/>
    <property type="match status" value="1"/>
</dbReference>
<organism evidence="5 6">
    <name type="scientific">Novosphingobium ginsenosidimutans</name>
    <dbReference type="NCBI Taxonomy" id="1176536"/>
    <lineage>
        <taxon>Bacteria</taxon>
        <taxon>Pseudomonadati</taxon>
        <taxon>Pseudomonadota</taxon>
        <taxon>Alphaproteobacteria</taxon>
        <taxon>Sphingomonadales</taxon>
        <taxon>Sphingomonadaceae</taxon>
        <taxon>Novosphingobium</taxon>
    </lineage>
</organism>
<keyword evidence="6" id="KW-1185">Reference proteome</keyword>
<dbReference type="GO" id="GO:0003677">
    <property type="term" value="F:DNA binding"/>
    <property type="evidence" value="ECO:0007669"/>
    <property type="project" value="InterPro"/>
</dbReference>
<dbReference type="Proteomes" id="UP000321172">
    <property type="component" value="Chromosome"/>
</dbReference>
<feature type="domain" description="Tyr recombinase" evidence="4">
    <location>
        <begin position="167"/>
        <end position="362"/>
    </location>
</feature>
<evidence type="ECO:0000256" key="3">
    <source>
        <dbReference type="ARBA" id="ARBA00023172"/>
    </source>
</evidence>
<name>A0A5B8S6I2_9SPHN</name>
<dbReference type="Gene3D" id="1.10.443.10">
    <property type="entry name" value="Intergrase catalytic core"/>
    <property type="match status" value="1"/>
</dbReference>
<reference evidence="5 6" key="1">
    <citation type="journal article" date="2013" name="J. Microbiol. Biotechnol.">
        <title>Novosphingobium ginsenosidimutans sp. nov., with the ability to convert ginsenoside.</title>
        <authorList>
            <person name="Kim J.K."/>
            <person name="He D."/>
            <person name="Liu Q.M."/>
            <person name="Park H.Y."/>
            <person name="Jung M.S."/>
            <person name="Yoon M.H."/>
            <person name="Kim S.C."/>
            <person name="Im W.T."/>
        </authorList>
    </citation>
    <scope>NUCLEOTIDE SEQUENCE [LARGE SCALE GENOMIC DNA]</scope>
    <source>
        <strain evidence="5 6">FW-6</strain>
    </source>
</reference>
<dbReference type="OrthoDB" id="8201432at2"/>
<evidence type="ECO:0000256" key="1">
    <source>
        <dbReference type="ARBA" id="ARBA00008857"/>
    </source>
</evidence>
<protein>
    <submittedName>
        <fullName evidence="5">Tyrosine-type recombinase/integrase</fullName>
    </submittedName>
</protein>